<reference evidence="1 2" key="1">
    <citation type="submission" date="2017-02" db="EMBL/GenBank/DDBJ databases">
        <title>Complete genome sequence of Lactobacillus helveticus.</title>
        <authorList>
            <person name="Kim J.F."/>
            <person name="Chung Y."/>
            <person name="Kwak M."/>
        </authorList>
    </citation>
    <scope>NUCLEOTIDE SEQUENCE [LARGE SCALE GENOMIC DNA]</scope>
    <source>
        <strain evidence="1 2">LH5</strain>
    </source>
</reference>
<accession>A0A3Q8SVK6</accession>
<evidence type="ECO:0000313" key="2">
    <source>
        <dbReference type="Proteomes" id="UP000267945"/>
    </source>
</evidence>
<sequence>MIVEGDTLDEVIEEASYDIADWFEIKGKIEDAVNPSAWHLEKDEKLIYVPVQERQA</sequence>
<dbReference type="AlphaFoldDB" id="A0A3Q8SVK6"/>
<dbReference type="RefSeq" id="WP_014918305.1">
    <property type="nucleotide sequence ID" value="NZ_JALHKA010000050.1"/>
</dbReference>
<dbReference type="EMBL" id="CP019581">
    <property type="protein sequence ID" value="AZK92165.1"/>
    <property type="molecule type" value="Genomic_DNA"/>
</dbReference>
<evidence type="ECO:0000313" key="1">
    <source>
        <dbReference type="EMBL" id="AZK92165.1"/>
    </source>
</evidence>
<protein>
    <submittedName>
        <fullName evidence="1">Uncharacterized protein</fullName>
    </submittedName>
</protein>
<proteinExistence type="predicted"/>
<organism evidence="1 2">
    <name type="scientific">Lactobacillus helveticus</name>
    <name type="common">Lactobacillus suntoryeus</name>
    <dbReference type="NCBI Taxonomy" id="1587"/>
    <lineage>
        <taxon>Bacteria</taxon>
        <taxon>Bacillati</taxon>
        <taxon>Bacillota</taxon>
        <taxon>Bacilli</taxon>
        <taxon>Lactobacillales</taxon>
        <taxon>Lactobacillaceae</taxon>
        <taxon>Lactobacillus</taxon>
    </lineage>
</organism>
<gene>
    <name evidence="1" type="ORF">LH5_01939</name>
</gene>
<dbReference type="Proteomes" id="UP000267945">
    <property type="component" value="Chromosome"/>
</dbReference>
<name>A0A3Q8SVK6_LACHE</name>